<proteinExistence type="predicted"/>
<evidence type="ECO:0000256" key="2">
    <source>
        <dbReference type="ARBA" id="ARBA00022643"/>
    </source>
</evidence>
<sequence length="322" mass="34997">MLDNPSESTFAQINKAYNSVFQPGRLSVGLVVPLETYDQSAVPTMDQHLERAKLADDLGFGALWLRDVPFNVPSFGDAGQIYDPFVYLGALAASTQTIALGVASIVLPLRHPAHVAKAAASADAISGGRLLLGVASGDRPEEYPALDMGFDDRGKRFRDAVDYIRAVGRSYPEFENSFGSVSGGIDMLPKPTGARLPLLITGGSRQAPDWVAQNGDGWMTYPRDALSQAKVVADYRRRVADSSPQDKPVMQSLYIDLVDDPDAAPRPIHLGFRSGTSFLRQYLNEIQALGVNHVALNLRFNTADIETTMKRLADEILPDFSS</sequence>
<dbReference type="EMBL" id="JACYXJ010000008">
    <property type="protein sequence ID" value="MBD8878725.1"/>
    <property type="molecule type" value="Genomic_DNA"/>
</dbReference>
<evidence type="ECO:0000313" key="6">
    <source>
        <dbReference type="EMBL" id="MBD8878725.1"/>
    </source>
</evidence>
<dbReference type="InterPro" id="IPR051260">
    <property type="entry name" value="Diverse_substr_monoxygenases"/>
</dbReference>
<dbReference type="InterPro" id="IPR036661">
    <property type="entry name" value="Luciferase-like_sf"/>
</dbReference>
<accession>A0ABR9CFT1</accession>
<organism evidence="6 7">
    <name type="scientific">Roseibium polysiphoniae</name>
    <dbReference type="NCBI Taxonomy" id="2571221"/>
    <lineage>
        <taxon>Bacteria</taxon>
        <taxon>Pseudomonadati</taxon>
        <taxon>Pseudomonadota</taxon>
        <taxon>Alphaproteobacteria</taxon>
        <taxon>Hyphomicrobiales</taxon>
        <taxon>Stappiaceae</taxon>
        <taxon>Roseibium</taxon>
    </lineage>
</organism>
<evidence type="ECO:0000256" key="1">
    <source>
        <dbReference type="ARBA" id="ARBA00022630"/>
    </source>
</evidence>
<dbReference type="RefSeq" id="WP_192111148.1">
    <property type="nucleotide sequence ID" value="NZ_JACYXJ010000008.1"/>
</dbReference>
<keyword evidence="1" id="KW-0285">Flavoprotein</keyword>
<dbReference type="InterPro" id="IPR011251">
    <property type="entry name" value="Luciferase-like_dom"/>
</dbReference>
<dbReference type="InterPro" id="IPR020020">
    <property type="entry name" value="Luciferase-type_oxidoreductase"/>
</dbReference>
<reference evidence="6 7" key="1">
    <citation type="submission" date="2020-09" db="EMBL/GenBank/DDBJ databases">
        <title>The genome sequence of type strain Labrenzia polysiphoniae KACC 19711.</title>
        <authorList>
            <person name="Liu Y."/>
        </authorList>
    </citation>
    <scope>NUCLEOTIDE SEQUENCE [LARGE SCALE GENOMIC DNA]</scope>
    <source>
        <strain evidence="6 7">KACC 19711</strain>
    </source>
</reference>
<keyword evidence="3" id="KW-0560">Oxidoreductase</keyword>
<evidence type="ECO:0000256" key="4">
    <source>
        <dbReference type="ARBA" id="ARBA00023033"/>
    </source>
</evidence>
<evidence type="ECO:0000256" key="3">
    <source>
        <dbReference type="ARBA" id="ARBA00023002"/>
    </source>
</evidence>
<evidence type="ECO:0000313" key="7">
    <source>
        <dbReference type="Proteomes" id="UP000615687"/>
    </source>
</evidence>
<dbReference type="Gene3D" id="3.20.20.30">
    <property type="entry name" value="Luciferase-like domain"/>
    <property type="match status" value="1"/>
</dbReference>
<feature type="domain" description="Luciferase-like" evidence="5">
    <location>
        <begin position="39"/>
        <end position="317"/>
    </location>
</feature>
<dbReference type="PANTHER" id="PTHR30011">
    <property type="entry name" value="ALKANESULFONATE MONOOXYGENASE-RELATED"/>
    <property type="match status" value="1"/>
</dbReference>
<keyword evidence="2" id="KW-0288">FMN</keyword>
<protein>
    <submittedName>
        <fullName evidence="6">LLM class oxidoreductase</fullName>
    </submittedName>
</protein>
<comment type="caution">
    <text evidence="6">The sequence shown here is derived from an EMBL/GenBank/DDBJ whole genome shotgun (WGS) entry which is preliminary data.</text>
</comment>
<keyword evidence="4" id="KW-0503">Monooxygenase</keyword>
<dbReference type="PANTHER" id="PTHR30011:SF16">
    <property type="entry name" value="C2H2 FINGER DOMAIN TRANSCRIPTION FACTOR (EUROFUNG)-RELATED"/>
    <property type="match status" value="1"/>
</dbReference>
<gene>
    <name evidence="6" type="ORF">IG617_20710</name>
</gene>
<dbReference type="NCBIfam" id="TIGR03571">
    <property type="entry name" value="lucif_BA3436"/>
    <property type="match status" value="1"/>
</dbReference>
<dbReference type="Pfam" id="PF00296">
    <property type="entry name" value="Bac_luciferase"/>
    <property type="match status" value="1"/>
</dbReference>
<name>A0ABR9CFT1_9HYPH</name>
<dbReference type="Proteomes" id="UP000615687">
    <property type="component" value="Unassembled WGS sequence"/>
</dbReference>
<keyword evidence="7" id="KW-1185">Reference proteome</keyword>
<dbReference type="SUPFAM" id="SSF51679">
    <property type="entry name" value="Bacterial luciferase-like"/>
    <property type="match status" value="1"/>
</dbReference>
<evidence type="ECO:0000259" key="5">
    <source>
        <dbReference type="Pfam" id="PF00296"/>
    </source>
</evidence>